<protein>
    <submittedName>
        <fullName evidence="5">GntR family transcriptional regulator</fullName>
    </submittedName>
</protein>
<name>A0A543FYQ7_9PSEU</name>
<evidence type="ECO:0000313" key="6">
    <source>
        <dbReference type="Proteomes" id="UP000319818"/>
    </source>
</evidence>
<keyword evidence="3" id="KW-0804">Transcription</keyword>
<dbReference type="InterPro" id="IPR050679">
    <property type="entry name" value="Bact_HTH_transcr_reg"/>
</dbReference>
<dbReference type="SUPFAM" id="SSF46785">
    <property type="entry name" value="Winged helix' DNA-binding domain"/>
    <property type="match status" value="1"/>
</dbReference>
<dbReference type="Pfam" id="PF07702">
    <property type="entry name" value="UTRA"/>
    <property type="match status" value="1"/>
</dbReference>
<dbReference type="PROSITE" id="PS50949">
    <property type="entry name" value="HTH_GNTR"/>
    <property type="match status" value="1"/>
</dbReference>
<dbReference type="CDD" id="cd07377">
    <property type="entry name" value="WHTH_GntR"/>
    <property type="match status" value="1"/>
</dbReference>
<dbReference type="InterPro" id="IPR036390">
    <property type="entry name" value="WH_DNA-bd_sf"/>
</dbReference>
<dbReference type="GO" id="GO:0003700">
    <property type="term" value="F:DNA-binding transcription factor activity"/>
    <property type="evidence" value="ECO:0007669"/>
    <property type="project" value="InterPro"/>
</dbReference>
<dbReference type="SMART" id="SM00345">
    <property type="entry name" value="HTH_GNTR"/>
    <property type="match status" value="1"/>
</dbReference>
<dbReference type="SUPFAM" id="SSF64288">
    <property type="entry name" value="Chorismate lyase-like"/>
    <property type="match status" value="1"/>
</dbReference>
<dbReference type="Proteomes" id="UP000319818">
    <property type="component" value="Unassembled WGS sequence"/>
</dbReference>
<dbReference type="InterPro" id="IPR000524">
    <property type="entry name" value="Tscrpt_reg_HTH_GntR"/>
</dbReference>
<evidence type="ECO:0000256" key="2">
    <source>
        <dbReference type="ARBA" id="ARBA00023125"/>
    </source>
</evidence>
<dbReference type="Gene3D" id="3.40.1410.10">
    <property type="entry name" value="Chorismate lyase-like"/>
    <property type="match status" value="1"/>
</dbReference>
<organism evidence="5 6">
    <name type="scientific">Pseudonocardia cypriaca</name>
    <dbReference type="NCBI Taxonomy" id="882449"/>
    <lineage>
        <taxon>Bacteria</taxon>
        <taxon>Bacillati</taxon>
        <taxon>Actinomycetota</taxon>
        <taxon>Actinomycetes</taxon>
        <taxon>Pseudonocardiales</taxon>
        <taxon>Pseudonocardiaceae</taxon>
        <taxon>Pseudonocardia</taxon>
    </lineage>
</organism>
<comment type="caution">
    <text evidence="5">The sequence shown here is derived from an EMBL/GenBank/DDBJ whole genome shotgun (WGS) entry which is preliminary data.</text>
</comment>
<keyword evidence="1" id="KW-0805">Transcription regulation</keyword>
<dbReference type="Gene3D" id="1.10.10.10">
    <property type="entry name" value="Winged helix-like DNA-binding domain superfamily/Winged helix DNA-binding domain"/>
    <property type="match status" value="1"/>
</dbReference>
<dbReference type="Pfam" id="PF00392">
    <property type="entry name" value="GntR"/>
    <property type="match status" value="1"/>
</dbReference>
<dbReference type="RefSeq" id="WP_211362281.1">
    <property type="nucleotide sequence ID" value="NZ_VFPH01000002.1"/>
</dbReference>
<dbReference type="InterPro" id="IPR036388">
    <property type="entry name" value="WH-like_DNA-bd_sf"/>
</dbReference>
<dbReference type="GO" id="GO:0003677">
    <property type="term" value="F:DNA binding"/>
    <property type="evidence" value="ECO:0007669"/>
    <property type="project" value="UniProtKB-KW"/>
</dbReference>
<evidence type="ECO:0000313" key="5">
    <source>
        <dbReference type="EMBL" id="TQM38976.1"/>
    </source>
</evidence>
<gene>
    <name evidence="5" type="ORF">FB388_6228</name>
</gene>
<evidence type="ECO:0000256" key="1">
    <source>
        <dbReference type="ARBA" id="ARBA00023015"/>
    </source>
</evidence>
<accession>A0A543FYQ7</accession>
<keyword evidence="6" id="KW-1185">Reference proteome</keyword>
<dbReference type="PANTHER" id="PTHR44846:SF16">
    <property type="entry name" value="TRANSCRIPTIONAL REGULATOR PHNF-RELATED"/>
    <property type="match status" value="1"/>
</dbReference>
<keyword evidence="2" id="KW-0238">DNA-binding</keyword>
<dbReference type="InterPro" id="IPR028978">
    <property type="entry name" value="Chorismate_lyase_/UTRA_dom_sf"/>
</dbReference>
<reference evidence="5 6" key="1">
    <citation type="submission" date="2019-06" db="EMBL/GenBank/DDBJ databases">
        <title>Sequencing the genomes of 1000 actinobacteria strains.</title>
        <authorList>
            <person name="Klenk H.-P."/>
        </authorList>
    </citation>
    <scope>NUCLEOTIDE SEQUENCE [LARGE SCALE GENOMIC DNA]</scope>
    <source>
        <strain evidence="5 6">DSM 45511</strain>
    </source>
</reference>
<sequence>MSPLYARIEQALRTRLAAAAAGDPLPSEPALAAEFGVARMTVRAALDRLAADGLVERVPGRGTFARPRPEPRPAGTLMSFHDQVRSWGQVPSSRVVEAGLRPATADERAALRLASREQVVAIVRVRLAGPVPLALEHACFPPHLAHLLELDLRSESLHRALRERGLSPTLGSSRLTAEAAGPHAGPLEVPANEPLLVETRLIVDQRAEPLERTVSRYVGSRYALQLTFDVEARP</sequence>
<dbReference type="EMBL" id="VFPH01000002">
    <property type="protein sequence ID" value="TQM38976.1"/>
    <property type="molecule type" value="Genomic_DNA"/>
</dbReference>
<dbReference type="SMART" id="SM00866">
    <property type="entry name" value="UTRA"/>
    <property type="match status" value="1"/>
</dbReference>
<evidence type="ECO:0000256" key="3">
    <source>
        <dbReference type="ARBA" id="ARBA00023163"/>
    </source>
</evidence>
<dbReference type="PANTHER" id="PTHR44846">
    <property type="entry name" value="MANNOSYL-D-GLYCERATE TRANSPORT/METABOLISM SYSTEM REPRESSOR MNGR-RELATED"/>
    <property type="match status" value="1"/>
</dbReference>
<dbReference type="PRINTS" id="PR00035">
    <property type="entry name" value="HTHGNTR"/>
</dbReference>
<proteinExistence type="predicted"/>
<dbReference type="InterPro" id="IPR011663">
    <property type="entry name" value="UTRA"/>
</dbReference>
<dbReference type="AlphaFoldDB" id="A0A543FYQ7"/>
<evidence type="ECO:0000259" key="4">
    <source>
        <dbReference type="PROSITE" id="PS50949"/>
    </source>
</evidence>
<feature type="domain" description="HTH gntR-type" evidence="4">
    <location>
        <begin position="2"/>
        <end position="68"/>
    </location>
</feature>